<evidence type="ECO:0000256" key="1">
    <source>
        <dbReference type="SAM" id="Phobius"/>
    </source>
</evidence>
<protein>
    <submittedName>
        <fullName evidence="2">Uncharacterized protein</fullName>
    </submittedName>
</protein>
<dbReference type="Proteomes" id="UP001223743">
    <property type="component" value="Unassembled WGS sequence"/>
</dbReference>
<dbReference type="EMBL" id="JAUSWJ010000001">
    <property type="protein sequence ID" value="MDQ0514943.1"/>
    <property type="molecule type" value="Genomic_DNA"/>
</dbReference>
<accession>A0ABU0M1W5</accession>
<keyword evidence="1" id="KW-0812">Transmembrane</keyword>
<keyword evidence="1" id="KW-0472">Membrane</keyword>
<name>A0ABU0M1W5_9HYPH</name>
<gene>
    <name evidence="2" type="ORF">QO015_000556</name>
</gene>
<organism evidence="2 3">
    <name type="scientific">Kaistia geumhonensis</name>
    <dbReference type="NCBI Taxonomy" id="410839"/>
    <lineage>
        <taxon>Bacteria</taxon>
        <taxon>Pseudomonadati</taxon>
        <taxon>Pseudomonadota</taxon>
        <taxon>Alphaproteobacteria</taxon>
        <taxon>Hyphomicrobiales</taxon>
        <taxon>Kaistiaceae</taxon>
        <taxon>Kaistia</taxon>
    </lineage>
</organism>
<evidence type="ECO:0000313" key="2">
    <source>
        <dbReference type="EMBL" id="MDQ0514943.1"/>
    </source>
</evidence>
<feature type="transmembrane region" description="Helical" evidence="1">
    <location>
        <begin position="104"/>
        <end position="122"/>
    </location>
</feature>
<dbReference type="RefSeq" id="WP_266281596.1">
    <property type="nucleotide sequence ID" value="NZ_JAPKNF010000001.1"/>
</dbReference>
<reference evidence="2 3" key="1">
    <citation type="submission" date="2023-07" db="EMBL/GenBank/DDBJ databases">
        <title>Genomic Encyclopedia of Type Strains, Phase IV (KMG-IV): sequencing the most valuable type-strain genomes for metagenomic binning, comparative biology and taxonomic classification.</title>
        <authorList>
            <person name="Goeker M."/>
        </authorList>
    </citation>
    <scope>NUCLEOTIDE SEQUENCE [LARGE SCALE GENOMIC DNA]</scope>
    <source>
        <strain evidence="2 3">B1-1</strain>
    </source>
</reference>
<keyword evidence="1" id="KW-1133">Transmembrane helix</keyword>
<evidence type="ECO:0000313" key="3">
    <source>
        <dbReference type="Proteomes" id="UP001223743"/>
    </source>
</evidence>
<proteinExistence type="predicted"/>
<comment type="caution">
    <text evidence="2">The sequence shown here is derived from an EMBL/GenBank/DDBJ whole genome shotgun (WGS) entry which is preliminary data.</text>
</comment>
<keyword evidence="3" id="KW-1185">Reference proteome</keyword>
<sequence length="192" mass="22032">MTVVTDRDAALYLTDIHNFFEAPSLDPFRGDSIEESGIDQLMDTMKARPRSAPPLERIVLHLLADQITPDLPQRLKAAIATYCDVQKRLSRQKVRETRIEGQRALRIGFIAWAVCLLLSTLSEQIFSHYTLQGRLFGEGFLIAGWVSLWRPAELLLYDWWPYAREMKLYEQIKAMAVEIRPRDTATVTPLPS</sequence>